<keyword evidence="3" id="KW-1185">Reference proteome</keyword>
<sequence length="137" mass="15329">MATPLKYLISWIIGGAVNTMFAYHLIRHWFDSLFGLTYTFNLLPCVLQRSAAKFLNICTRRNKRCSLDLLANFHTVHREPRKRLTRELTLGPALLATPIAQTSNHRASLVVEALASSSNARLIGVLNSSSSCHFQAC</sequence>
<protein>
    <recommendedName>
        <fullName evidence="4">Secreted protein</fullName>
    </recommendedName>
</protein>
<organism evidence="2 3">
    <name type="scientific">Plakobranchus ocellatus</name>
    <dbReference type="NCBI Taxonomy" id="259542"/>
    <lineage>
        <taxon>Eukaryota</taxon>
        <taxon>Metazoa</taxon>
        <taxon>Spiralia</taxon>
        <taxon>Lophotrochozoa</taxon>
        <taxon>Mollusca</taxon>
        <taxon>Gastropoda</taxon>
        <taxon>Heterobranchia</taxon>
        <taxon>Euthyneura</taxon>
        <taxon>Panpulmonata</taxon>
        <taxon>Sacoglossa</taxon>
        <taxon>Placobranchoidea</taxon>
        <taxon>Plakobranchidae</taxon>
        <taxon>Plakobranchus</taxon>
    </lineage>
</organism>
<evidence type="ECO:0000256" key="1">
    <source>
        <dbReference type="SAM" id="Phobius"/>
    </source>
</evidence>
<dbReference type="EMBL" id="BLXT01006426">
    <property type="protein sequence ID" value="GFO31746.1"/>
    <property type="molecule type" value="Genomic_DNA"/>
</dbReference>
<comment type="caution">
    <text evidence="2">The sequence shown here is derived from an EMBL/GenBank/DDBJ whole genome shotgun (WGS) entry which is preliminary data.</text>
</comment>
<gene>
    <name evidence="2" type="ORF">PoB_005825100</name>
</gene>
<dbReference type="AlphaFoldDB" id="A0AAV4CG22"/>
<name>A0AAV4CG22_9GAST</name>
<reference evidence="2 3" key="1">
    <citation type="journal article" date="2021" name="Elife">
        <title>Chloroplast acquisition without the gene transfer in kleptoplastic sea slugs, Plakobranchus ocellatus.</title>
        <authorList>
            <person name="Maeda T."/>
            <person name="Takahashi S."/>
            <person name="Yoshida T."/>
            <person name="Shimamura S."/>
            <person name="Takaki Y."/>
            <person name="Nagai Y."/>
            <person name="Toyoda A."/>
            <person name="Suzuki Y."/>
            <person name="Arimoto A."/>
            <person name="Ishii H."/>
            <person name="Satoh N."/>
            <person name="Nishiyama T."/>
            <person name="Hasebe M."/>
            <person name="Maruyama T."/>
            <person name="Minagawa J."/>
            <person name="Obokata J."/>
            <person name="Shigenobu S."/>
        </authorList>
    </citation>
    <scope>NUCLEOTIDE SEQUENCE [LARGE SCALE GENOMIC DNA]</scope>
</reference>
<evidence type="ECO:0008006" key="4">
    <source>
        <dbReference type="Google" id="ProtNLM"/>
    </source>
</evidence>
<dbReference type="Proteomes" id="UP000735302">
    <property type="component" value="Unassembled WGS sequence"/>
</dbReference>
<accession>A0AAV4CG22</accession>
<keyword evidence="1" id="KW-1133">Transmembrane helix</keyword>
<evidence type="ECO:0000313" key="3">
    <source>
        <dbReference type="Proteomes" id="UP000735302"/>
    </source>
</evidence>
<proteinExistence type="predicted"/>
<feature type="transmembrane region" description="Helical" evidence="1">
    <location>
        <begin position="7"/>
        <end position="26"/>
    </location>
</feature>
<evidence type="ECO:0000313" key="2">
    <source>
        <dbReference type="EMBL" id="GFO31746.1"/>
    </source>
</evidence>
<keyword evidence="1" id="KW-0812">Transmembrane</keyword>
<keyword evidence="1" id="KW-0472">Membrane</keyword>